<keyword evidence="3" id="KW-0328">Glycosyltransferase</keyword>
<evidence type="ECO:0000256" key="7">
    <source>
        <dbReference type="ARBA" id="ARBA00023136"/>
    </source>
</evidence>
<reference evidence="11" key="1">
    <citation type="submission" date="2016-10" db="EMBL/GenBank/DDBJ databases">
        <authorList>
            <person name="Varghese N."/>
            <person name="Submissions S."/>
        </authorList>
    </citation>
    <scope>NUCLEOTIDE SEQUENCE [LARGE SCALE GENOMIC DNA]</scope>
    <source>
        <strain evidence="11">DSM 29303</strain>
    </source>
</reference>
<evidence type="ECO:0000256" key="3">
    <source>
        <dbReference type="ARBA" id="ARBA00022676"/>
    </source>
</evidence>
<organism evidence="10 11">
    <name type="scientific">Paracoccus sanguinis</name>
    <dbReference type="NCBI Taxonomy" id="1545044"/>
    <lineage>
        <taxon>Bacteria</taxon>
        <taxon>Pseudomonadati</taxon>
        <taxon>Pseudomonadota</taxon>
        <taxon>Alphaproteobacteria</taxon>
        <taxon>Rhodobacterales</taxon>
        <taxon>Paracoccaceae</taxon>
        <taxon>Paracoccus</taxon>
    </lineage>
</organism>
<name>A0A1H2XN39_9RHOB</name>
<evidence type="ECO:0000313" key="10">
    <source>
        <dbReference type="EMBL" id="SDW94088.1"/>
    </source>
</evidence>
<accession>A0A1H2XN39</accession>
<feature type="transmembrane region" description="Helical" evidence="8">
    <location>
        <begin position="250"/>
        <end position="269"/>
    </location>
</feature>
<evidence type="ECO:0000256" key="8">
    <source>
        <dbReference type="SAM" id="Phobius"/>
    </source>
</evidence>
<dbReference type="GO" id="GO:0016763">
    <property type="term" value="F:pentosyltransferase activity"/>
    <property type="evidence" value="ECO:0007669"/>
    <property type="project" value="TreeGrafter"/>
</dbReference>
<keyword evidence="7 8" id="KW-0472">Membrane</keyword>
<comment type="subcellular location">
    <subcellularLocation>
        <location evidence="1">Cell membrane</location>
        <topology evidence="1">Multi-pass membrane protein</topology>
    </subcellularLocation>
</comment>
<keyword evidence="2" id="KW-1003">Cell membrane</keyword>
<protein>
    <submittedName>
        <fullName evidence="10">4-amino-4-deoxy-L-arabinose transferase</fullName>
    </submittedName>
</protein>
<dbReference type="PANTHER" id="PTHR33908">
    <property type="entry name" value="MANNOSYLTRANSFERASE YKCB-RELATED"/>
    <property type="match status" value="1"/>
</dbReference>
<evidence type="ECO:0000256" key="4">
    <source>
        <dbReference type="ARBA" id="ARBA00022679"/>
    </source>
</evidence>
<feature type="transmembrane region" description="Helical" evidence="8">
    <location>
        <begin position="358"/>
        <end position="377"/>
    </location>
</feature>
<evidence type="ECO:0000256" key="2">
    <source>
        <dbReference type="ARBA" id="ARBA00022475"/>
    </source>
</evidence>
<dbReference type="Pfam" id="PF13231">
    <property type="entry name" value="PMT_2"/>
    <property type="match status" value="1"/>
</dbReference>
<gene>
    <name evidence="10" type="ORF">SAMN05444276_102568</name>
</gene>
<feature type="transmembrane region" description="Helical" evidence="8">
    <location>
        <begin position="281"/>
        <end position="304"/>
    </location>
</feature>
<dbReference type="InterPro" id="IPR038731">
    <property type="entry name" value="RgtA/B/C-like"/>
</dbReference>
<dbReference type="EMBL" id="FNNA01000002">
    <property type="protein sequence ID" value="SDW94088.1"/>
    <property type="molecule type" value="Genomic_DNA"/>
</dbReference>
<keyword evidence="4 10" id="KW-0808">Transferase</keyword>
<dbReference type="GO" id="GO:0005886">
    <property type="term" value="C:plasma membrane"/>
    <property type="evidence" value="ECO:0007669"/>
    <property type="project" value="UniProtKB-SubCell"/>
</dbReference>
<keyword evidence="6 8" id="KW-1133">Transmembrane helix</keyword>
<dbReference type="PANTHER" id="PTHR33908:SF11">
    <property type="entry name" value="MEMBRANE PROTEIN"/>
    <property type="match status" value="1"/>
</dbReference>
<feature type="transmembrane region" description="Helical" evidence="8">
    <location>
        <begin position="157"/>
        <end position="184"/>
    </location>
</feature>
<proteinExistence type="predicted"/>
<dbReference type="InterPro" id="IPR050297">
    <property type="entry name" value="LipidA_mod_glycosyltrf_83"/>
</dbReference>
<sequence>MPLSRRAALALPVALFALSALTLILLRPATPVDETRYLAVAWEMVTRGEHLVPHLNGAVYGHKPPLLFWLMDAVWAVTGVSGFAARLVGPAAAVLSVALTGVMARQLWPGEPVRAPRAMLILATLPLFLTFGSATMFDALLTATVLTALIGVLRGDWWLVGLGLGLGALAKGPVVLIHVLPVLLAQPWWRGTGWRATAGMAARALALGAGIVALWLVPALLTGGEAYGVEVLWRQSAGRVVSAFDHGRPVWFYLALLPLMVWPFGWLPGRPQPGRAAGRMLGLWMAAALAAFSLISGKQLHYLLPELPALALLAATMPARALSPWRRALLALPLIGVVALPVAAAAGRLGALPPLPPAALALAGVSVMAGVLGLWRLPPATGVPALALGAVLGLHFAAAPVLFARYDTGPIAARLAGREGDGLALMAADYAGEFNFAARLTAPVTLLPDAAAAEAWGAAHPEGTLIVPGAKPPGAGWELRETLPLRSRDYRLYRRAG</sequence>
<dbReference type="OrthoDB" id="9810951at2"/>
<evidence type="ECO:0000313" key="11">
    <source>
        <dbReference type="Proteomes" id="UP000182944"/>
    </source>
</evidence>
<feature type="transmembrane region" description="Helical" evidence="8">
    <location>
        <begin position="120"/>
        <end position="151"/>
    </location>
</feature>
<evidence type="ECO:0000256" key="1">
    <source>
        <dbReference type="ARBA" id="ARBA00004651"/>
    </source>
</evidence>
<keyword evidence="5 8" id="KW-0812">Transmembrane</keyword>
<dbReference type="RefSeq" id="WP_052176115.1">
    <property type="nucleotide sequence ID" value="NZ_FNNA01000002.1"/>
</dbReference>
<dbReference type="AlphaFoldDB" id="A0A1H2XN39"/>
<feature type="transmembrane region" description="Helical" evidence="8">
    <location>
        <begin position="73"/>
        <end position="99"/>
    </location>
</feature>
<feature type="domain" description="Glycosyltransferase RgtA/B/C/D-like" evidence="9">
    <location>
        <begin position="62"/>
        <end position="193"/>
    </location>
</feature>
<evidence type="ECO:0000256" key="6">
    <source>
        <dbReference type="ARBA" id="ARBA00022989"/>
    </source>
</evidence>
<dbReference type="STRING" id="1545044.SAMN05444276_102568"/>
<dbReference type="Proteomes" id="UP000182944">
    <property type="component" value="Unassembled WGS sequence"/>
</dbReference>
<feature type="transmembrane region" description="Helical" evidence="8">
    <location>
        <begin position="324"/>
        <end position="346"/>
    </location>
</feature>
<dbReference type="GO" id="GO:0009103">
    <property type="term" value="P:lipopolysaccharide biosynthetic process"/>
    <property type="evidence" value="ECO:0007669"/>
    <property type="project" value="UniProtKB-ARBA"/>
</dbReference>
<keyword evidence="11" id="KW-1185">Reference proteome</keyword>
<feature type="transmembrane region" description="Helical" evidence="8">
    <location>
        <begin position="383"/>
        <end position="404"/>
    </location>
</feature>
<evidence type="ECO:0000259" key="9">
    <source>
        <dbReference type="Pfam" id="PF13231"/>
    </source>
</evidence>
<evidence type="ECO:0000256" key="5">
    <source>
        <dbReference type="ARBA" id="ARBA00022692"/>
    </source>
</evidence>
<feature type="transmembrane region" description="Helical" evidence="8">
    <location>
        <begin position="196"/>
        <end position="217"/>
    </location>
</feature>